<sequence>MIEPAGGFCNNNGLSVANERDLAGLLASRRLYRTLDGSDLSNLSYGYDADGNIASIDDHLNPANSGLYGYDAMGRLTLAVTPAGGSDQNYAYTPGTNRLASMTDAAGTRSIGYDARGNTLTETRPGGVSVTTAYDGYGRLIEYNRSNAGAQSYVYNGLDDRVAMLSPTATRRFIYDADGRVLGEYGESASEVHAEFIWALPQAANDNGPFGGGDGVGGYAPLAVASPDASGALALTWVHGNHLGVPLVTTNAAGNPVALSDAYLLPGFPGQSRAFPDLYYNRYRDYDPVTGRYIQADPIGLGGGSNLYAYAGNNPVNLTDPTGQFVPAIIGGALIGAGIELGLQGLSNWWGGRDIFDPDCYEWGEVAAAGAMGAFGGNWVKGWVRLTPGSMKWNNVSRRVRRAEGLVKKDVDLHHWLVPKRAGDGVGGLRDRIINRPWNLNPLPRNVHQDLHAGEFLPGFLRGTPKPVLGGAAIGAGSAIEEAIDGN</sequence>
<dbReference type="RefSeq" id="WP_214537598.1">
    <property type="nucleotide sequence ID" value="NZ_JAHFVK010000003.1"/>
</dbReference>
<dbReference type="InterPro" id="IPR050708">
    <property type="entry name" value="T6SS_VgrG/RHS"/>
</dbReference>
<dbReference type="PANTHER" id="PTHR32305">
    <property type="match status" value="1"/>
</dbReference>
<evidence type="ECO:0000313" key="3">
    <source>
        <dbReference type="EMBL" id="MBT2135785.1"/>
    </source>
</evidence>
<reference evidence="3 4" key="1">
    <citation type="submission" date="2021-05" db="EMBL/GenBank/DDBJ databases">
        <title>Croceibacterium sp. LX-88 genome sequence.</title>
        <authorList>
            <person name="Luo X."/>
        </authorList>
    </citation>
    <scope>NUCLEOTIDE SEQUENCE [LARGE SCALE GENOMIC DNA]</scope>
    <source>
        <strain evidence="3 4">LX-88</strain>
    </source>
</reference>
<dbReference type="NCBIfam" id="TIGR01643">
    <property type="entry name" value="YD_repeat_2x"/>
    <property type="match status" value="1"/>
</dbReference>
<proteinExistence type="predicted"/>
<keyword evidence="4" id="KW-1185">Reference proteome</keyword>
<feature type="domain" description="Teneurin-like YD-shell" evidence="2">
    <location>
        <begin position="34"/>
        <end position="185"/>
    </location>
</feature>
<evidence type="ECO:0000256" key="1">
    <source>
        <dbReference type="ARBA" id="ARBA00022737"/>
    </source>
</evidence>
<accession>A0ABS5W7P9</accession>
<dbReference type="Pfam" id="PF25023">
    <property type="entry name" value="TEN_YD-shell"/>
    <property type="match status" value="1"/>
</dbReference>
<organism evidence="3 4">
    <name type="scientific">Croceibacterium selenioxidans</name>
    <dbReference type="NCBI Taxonomy" id="2838833"/>
    <lineage>
        <taxon>Bacteria</taxon>
        <taxon>Pseudomonadati</taxon>
        <taxon>Pseudomonadota</taxon>
        <taxon>Alphaproteobacteria</taxon>
        <taxon>Sphingomonadales</taxon>
        <taxon>Erythrobacteraceae</taxon>
        <taxon>Croceibacterium</taxon>
    </lineage>
</organism>
<dbReference type="NCBIfam" id="TIGR03696">
    <property type="entry name" value="Rhs_assc_core"/>
    <property type="match status" value="1"/>
</dbReference>
<evidence type="ECO:0000259" key="2">
    <source>
        <dbReference type="Pfam" id="PF25023"/>
    </source>
</evidence>
<keyword evidence="1" id="KW-0677">Repeat</keyword>
<comment type="caution">
    <text evidence="3">The sequence shown here is derived from an EMBL/GenBank/DDBJ whole genome shotgun (WGS) entry which is preliminary data.</text>
</comment>
<dbReference type="InterPro" id="IPR022385">
    <property type="entry name" value="Rhs_assc_core"/>
</dbReference>
<dbReference type="EMBL" id="JAHFVK010000003">
    <property type="protein sequence ID" value="MBT2135785.1"/>
    <property type="molecule type" value="Genomic_DNA"/>
</dbReference>
<evidence type="ECO:0000313" key="4">
    <source>
        <dbReference type="Proteomes" id="UP000811255"/>
    </source>
</evidence>
<dbReference type="Gene3D" id="2.180.10.10">
    <property type="entry name" value="RHS repeat-associated core"/>
    <property type="match status" value="1"/>
</dbReference>
<dbReference type="InterPro" id="IPR006530">
    <property type="entry name" value="YD"/>
</dbReference>
<dbReference type="Proteomes" id="UP000811255">
    <property type="component" value="Unassembled WGS sequence"/>
</dbReference>
<gene>
    <name evidence="3" type="ORF">KK137_15710</name>
</gene>
<name>A0ABS5W7P9_9SPHN</name>
<protein>
    <recommendedName>
        <fullName evidence="2">Teneurin-like YD-shell domain-containing protein</fullName>
    </recommendedName>
</protein>
<dbReference type="PANTHER" id="PTHR32305:SF15">
    <property type="entry name" value="PROTEIN RHSA-RELATED"/>
    <property type="match status" value="1"/>
</dbReference>
<dbReference type="InterPro" id="IPR056823">
    <property type="entry name" value="TEN-like_YD-shell"/>
</dbReference>